<protein>
    <recommendedName>
        <fullName evidence="9">Mid2 domain-containing protein</fullName>
    </recommendedName>
</protein>
<evidence type="ECO:0000313" key="7">
    <source>
        <dbReference type="EMBL" id="KAE8168517.1"/>
    </source>
</evidence>
<gene>
    <name evidence="7" type="ORF">BDV40DRAFT_251017</name>
</gene>
<evidence type="ECO:0000256" key="4">
    <source>
        <dbReference type="ARBA" id="ARBA00023136"/>
    </source>
</evidence>
<organism evidence="7 8">
    <name type="scientific">Aspergillus tamarii</name>
    <dbReference type="NCBI Taxonomy" id="41984"/>
    <lineage>
        <taxon>Eukaryota</taxon>
        <taxon>Fungi</taxon>
        <taxon>Dikarya</taxon>
        <taxon>Ascomycota</taxon>
        <taxon>Pezizomycotina</taxon>
        <taxon>Eurotiomycetes</taxon>
        <taxon>Eurotiomycetidae</taxon>
        <taxon>Eurotiales</taxon>
        <taxon>Aspergillaceae</taxon>
        <taxon>Aspergillus</taxon>
        <taxon>Aspergillus subgen. Circumdati</taxon>
    </lineage>
</organism>
<dbReference type="GO" id="GO:0016020">
    <property type="term" value="C:membrane"/>
    <property type="evidence" value="ECO:0007669"/>
    <property type="project" value="UniProtKB-SubCell"/>
</dbReference>
<keyword evidence="4 6" id="KW-0472">Membrane</keyword>
<feature type="compositionally biased region" description="Basic and acidic residues" evidence="5">
    <location>
        <begin position="227"/>
        <end position="239"/>
    </location>
</feature>
<evidence type="ECO:0000256" key="5">
    <source>
        <dbReference type="SAM" id="MobiDB-lite"/>
    </source>
</evidence>
<dbReference type="PROSITE" id="PS01346">
    <property type="entry name" value="CLAUDIN"/>
    <property type="match status" value="1"/>
</dbReference>
<dbReference type="InterPro" id="IPR017974">
    <property type="entry name" value="Claudin_CS"/>
</dbReference>
<evidence type="ECO:0008006" key="9">
    <source>
        <dbReference type="Google" id="ProtNLM"/>
    </source>
</evidence>
<evidence type="ECO:0000256" key="1">
    <source>
        <dbReference type="ARBA" id="ARBA00004141"/>
    </source>
</evidence>
<proteinExistence type="predicted"/>
<name>A0A5N6VCU8_ASPTM</name>
<dbReference type="OrthoDB" id="5215637at2759"/>
<keyword evidence="2 6" id="KW-0812">Transmembrane</keyword>
<dbReference type="EMBL" id="ML738585">
    <property type="protein sequence ID" value="KAE8168517.1"/>
    <property type="molecule type" value="Genomic_DNA"/>
</dbReference>
<keyword evidence="8" id="KW-1185">Reference proteome</keyword>
<feature type="compositionally biased region" description="Low complexity" evidence="5">
    <location>
        <begin position="143"/>
        <end position="160"/>
    </location>
</feature>
<reference evidence="7 8" key="1">
    <citation type="submission" date="2019-04" db="EMBL/GenBank/DDBJ databases">
        <title>Friends and foes A comparative genomics study of 23 Aspergillus species from section Flavi.</title>
        <authorList>
            <consortium name="DOE Joint Genome Institute"/>
            <person name="Kjaerbolling I."/>
            <person name="Vesth T."/>
            <person name="Frisvad J.C."/>
            <person name="Nybo J.L."/>
            <person name="Theobald S."/>
            <person name="Kildgaard S."/>
            <person name="Isbrandt T."/>
            <person name="Kuo A."/>
            <person name="Sato A."/>
            <person name="Lyhne E.K."/>
            <person name="Kogle M.E."/>
            <person name="Wiebenga A."/>
            <person name="Kun R.S."/>
            <person name="Lubbers R.J."/>
            <person name="Makela M.R."/>
            <person name="Barry K."/>
            <person name="Chovatia M."/>
            <person name="Clum A."/>
            <person name="Daum C."/>
            <person name="Haridas S."/>
            <person name="He G."/>
            <person name="LaButti K."/>
            <person name="Lipzen A."/>
            <person name="Mondo S."/>
            <person name="Riley R."/>
            <person name="Salamov A."/>
            <person name="Simmons B.A."/>
            <person name="Magnuson J.K."/>
            <person name="Henrissat B."/>
            <person name="Mortensen U.H."/>
            <person name="Larsen T.O."/>
            <person name="Devries R.P."/>
            <person name="Grigoriev I.V."/>
            <person name="Machida M."/>
            <person name="Baker S.E."/>
            <person name="Andersen M.R."/>
        </authorList>
    </citation>
    <scope>NUCLEOTIDE SEQUENCE [LARGE SCALE GENOMIC DNA]</scope>
    <source>
        <strain evidence="7 8">CBS 117626</strain>
    </source>
</reference>
<evidence type="ECO:0000256" key="2">
    <source>
        <dbReference type="ARBA" id="ARBA00022692"/>
    </source>
</evidence>
<dbReference type="AlphaFoldDB" id="A0A5N6VCU8"/>
<dbReference type="Proteomes" id="UP000326950">
    <property type="component" value="Unassembled WGS sequence"/>
</dbReference>
<evidence type="ECO:0000256" key="6">
    <source>
        <dbReference type="SAM" id="Phobius"/>
    </source>
</evidence>
<keyword evidence="3 6" id="KW-1133">Transmembrane helix</keyword>
<feature type="transmembrane region" description="Helical" evidence="6">
    <location>
        <begin position="161"/>
        <end position="189"/>
    </location>
</feature>
<feature type="region of interest" description="Disordered" evidence="5">
    <location>
        <begin position="135"/>
        <end position="160"/>
    </location>
</feature>
<comment type="subcellular location">
    <subcellularLocation>
        <location evidence="1">Membrane</location>
        <topology evidence="1">Multi-pass membrane protein</topology>
    </subcellularLocation>
</comment>
<accession>A0A5N6VCU8</accession>
<feature type="region of interest" description="Disordered" evidence="5">
    <location>
        <begin position="217"/>
        <end position="239"/>
    </location>
</feature>
<sequence length="239" mass="25257">MSCYTLHAGKISSNFDVDSACGVANSTHPYVQCCVKGDYCMSNGICQYQNNGVSGYYAADCTDPTLQDPACMTRCGGHEFSDLTYDKSSGLWACCSYNSDGKKNCSNPTDEKFPAPMPSDLVTIQYLPSTGTPSYPTVTASMTSTPSNGTSTPSSNSGSQIGAGAAAGIGVGVGAGVFLIAMTAAFLYFRRRKPPQPQQSSTPTSFQPLCVGPEVETHQLDSQQRVELGKPEPRPHELA</sequence>
<evidence type="ECO:0000256" key="3">
    <source>
        <dbReference type="ARBA" id="ARBA00022989"/>
    </source>
</evidence>
<evidence type="ECO:0000313" key="8">
    <source>
        <dbReference type="Proteomes" id="UP000326950"/>
    </source>
</evidence>